<dbReference type="PROSITE" id="PS50977">
    <property type="entry name" value="HTH_TETR_2"/>
    <property type="match status" value="1"/>
</dbReference>
<protein>
    <submittedName>
        <fullName evidence="6">TetR/AcrR family transcriptional regulator C-terminal domain-containing protein</fullName>
    </submittedName>
</protein>
<dbReference type="InterPro" id="IPR050109">
    <property type="entry name" value="HTH-type_TetR-like_transc_reg"/>
</dbReference>
<sequence>MSDGSRTSRMRRTSVWLEERTGTRRRAAGSGQTEGLDREKITAAAVRLLDTEGLAKFSMRRLAAHLGVTAMSVYWYVDRKDDLLELALDAVEGELEVPDADAEDVDWREQLRQSAYALRGLLRRHPWASGTLGSFLNVGPSAMSFQLGVRRVLLRSGLPEQQADGALAALFSFVYGHAAVEASWHRRCSEAGVSSQDCVDALRSTVGVRPEYAECGDGGEGVRAEAVRPVEQRDFGVALDCVIAGIEAMARYGRGATPWDRAAPVIPPQPPAPEDR</sequence>
<evidence type="ECO:0000256" key="1">
    <source>
        <dbReference type="ARBA" id="ARBA00023015"/>
    </source>
</evidence>
<dbReference type="GeneID" id="96262598"/>
<name>A0ABS3Y3Q0_9ACTN</name>
<dbReference type="PANTHER" id="PTHR30055:SF151">
    <property type="entry name" value="TRANSCRIPTIONAL REGULATORY PROTEIN"/>
    <property type="match status" value="1"/>
</dbReference>
<feature type="domain" description="HTH tetR-type" evidence="5">
    <location>
        <begin position="35"/>
        <end position="95"/>
    </location>
</feature>
<dbReference type="Pfam" id="PF02909">
    <property type="entry name" value="TetR_C_1"/>
    <property type="match status" value="1"/>
</dbReference>
<evidence type="ECO:0000313" key="6">
    <source>
        <dbReference type="EMBL" id="MBO8202231.1"/>
    </source>
</evidence>
<dbReference type="Gene3D" id="1.10.10.60">
    <property type="entry name" value="Homeodomain-like"/>
    <property type="match status" value="1"/>
</dbReference>
<dbReference type="Gene3D" id="1.10.357.10">
    <property type="entry name" value="Tetracycline Repressor, domain 2"/>
    <property type="match status" value="1"/>
</dbReference>
<keyword evidence="2 4" id="KW-0238">DNA-binding</keyword>
<dbReference type="SUPFAM" id="SSF46689">
    <property type="entry name" value="Homeodomain-like"/>
    <property type="match status" value="1"/>
</dbReference>
<dbReference type="RefSeq" id="WP_209213779.1">
    <property type="nucleotide sequence ID" value="NZ_JAFFZM010000021.1"/>
</dbReference>
<dbReference type="InterPro" id="IPR001647">
    <property type="entry name" value="HTH_TetR"/>
</dbReference>
<evidence type="ECO:0000256" key="2">
    <source>
        <dbReference type="ARBA" id="ARBA00023125"/>
    </source>
</evidence>
<keyword evidence="1" id="KW-0805">Transcription regulation</keyword>
<dbReference type="Proteomes" id="UP000721954">
    <property type="component" value="Unassembled WGS sequence"/>
</dbReference>
<organism evidence="6 7">
    <name type="scientific">Streptomyces smyrnaeus</name>
    <dbReference type="NCBI Taxonomy" id="1387713"/>
    <lineage>
        <taxon>Bacteria</taxon>
        <taxon>Bacillati</taxon>
        <taxon>Actinomycetota</taxon>
        <taxon>Actinomycetes</taxon>
        <taxon>Kitasatosporales</taxon>
        <taxon>Streptomycetaceae</taxon>
        <taxon>Streptomyces</taxon>
    </lineage>
</organism>
<evidence type="ECO:0000256" key="3">
    <source>
        <dbReference type="ARBA" id="ARBA00023163"/>
    </source>
</evidence>
<evidence type="ECO:0000259" key="5">
    <source>
        <dbReference type="PROSITE" id="PS50977"/>
    </source>
</evidence>
<dbReference type="Pfam" id="PF00440">
    <property type="entry name" value="TetR_N"/>
    <property type="match status" value="1"/>
</dbReference>
<dbReference type="EMBL" id="JAFFZM010000021">
    <property type="protein sequence ID" value="MBO8202231.1"/>
    <property type="molecule type" value="Genomic_DNA"/>
</dbReference>
<dbReference type="InterPro" id="IPR036271">
    <property type="entry name" value="Tet_transcr_reg_TetR-rel_C_sf"/>
</dbReference>
<dbReference type="InterPro" id="IPR009057">
    <property type="entry name" value="Homeodomain-like_sf"/>
</dbReference>
<keyword evidence="7" id="KW-1185">Reference proteome</keyword>
<dbReference type="InterPro" id="IPR004111">
    <property type="entry name" value="Repressor_TetR_C"/>
</dbReference>
<evidence type="ECO:0000256" key="4">
    <source>
        <dbReference type="PROSITE-ProRule" id="PRU00335"/>
    </source>
</evidence>
<accession>A0ABS3Y3Q0</accession>
<evidence type="ECO:0000313" key="7">
    <source>
        <dbReference type="Proteomes" id="UP000721954"/>
    </source>
</evidence>
<gene>
    <name evidence="6" type="ORF">JW613_28655</name>
</gene>
<reference evidence="6 7" key="1">
    <citation type="submission" date="2021-02" db="EMBL/GenBank/DDBJ databases">
        <title>Streptomyces spirodelae sp. nov., isolated from duckweed.</title>
        <authorList>
            <person name="Saimee Y."/>
            <person name="Duangmal K."/>
        </authorList>
    </citation>
    <scope>NUCLEOTIDE SEQUENCE [LARGE SCALE GENOMIC DNA]</scope>
    <source>
        <strain evidence="6 7">DSM 42105</strain>
    </source>
</reference>
<comment type="caution">
    <text evidence="6">The sequence shown here is derived from an EMBL/GenBank/DDBJ whole genome shotgun (WGS) entry which is preliminary data.</text>
</comment>
<keyword evidence="3" id="KW-0804">Transcription</keyword>
<feature type="DNA-binding region" description="H-T-H motif" evidence="4">
    <location>
        <begin position="58"/>
        <end position="77"/>
    </location>
</feature>
<dbReference type="SUPFAM" id="SSF48498">
    <property type="entry name" value="Tetracyclin repressor-like, C-terminal domain"/>
    <property type="match status" value="1"/>
</dbReference>
<dbReference type="PANTHER" id="PTHR30055">
    <property type="entry name" value="HTH-TYPE TRANSCRIPTIONAL REGULATOR RUTR"/>
    <property type="match status" value="1"/>
</dbReference>
<proteinExistence type="predicted"/>